<dbReference type="CDD" id="cd08432">
    <property type="entry name" value="PBP2_GcdR_TrpI_HvrB_AmpR_like"/>
    <property type="match status" value="1"/>
</dbReference>
<dbReference type="Pfam" id="PF03466">
    <property type="entry name" value="LysR_substrate"/>
    <property type="match status" value="1"/>
</dbReference>
<feature type="domain" description="HTH lysR-type" evidence="5">
    <location>
        <begin position="6"/>
        <end position="63"/>
    </location>
</feature>
<dbReference type="SUPFAM" id="SSF46785">
    <property type="entry name" value="Winged helix' DNA-binding domain"/>
    <property type="match status" value="1"/>
</dbReference>
<gene>
    <name evidence="6" type="ORF">GNZ13_12135</name>
</gene>
<evidence type="ECO:0000256" key="1">
    <source>
        <dbReference type="ARBA" id="ARBA00009437"/>
    </source>
</evidence>
<keyword evidence="7" id="KW-1185">Reference proteome</keyword>
<dbReference type="PROSITE" id="PS50931">
    <property type="entry name" value="HTH_LYSR"/>
    <property type="match status" value="1"/>
</dbReference>
<evidence type="ECO:0000313" key="6">
    <source>
        <dbReference type="EMBL" id="NPT55329.1"/>
    </source>
</evidence>
<evidence type="ECO:0000259" key="5">
    <source>
        <dbReference type="PROSITE" id="PS50931"/>
    </source>
</evidence>
<dbReference type="RefSeq" id="WP_172164106.1">
    <property type="nucleotide sequence ID" value="NZ_WOEZ01000056.1"/>
</dbReference>
<dbReference type="Gene3D" id="1.10.10.10">
    <property type="entry name" value="Winged helix-like DNA-binding domain superfamily/Winged helix DNA-binding domain"/>
    <property type="match status" value="1"/>
</dbReference>
<dbReference type="InterPro" id="IPR058163">
    <property type="entry name" value="LysR-type_TF_proteobact-type"/>
</dbReference>
<comment type="similarity">
    <text evidence="1">Belongs to the LysR transcriptional regulatory family.</text>
</comment>
<dbReference type="Pfam" id="PF00126">
    <property type="entry name" value="HTH_1"/>
    <property type="match status" value="1"/>
</dbReference>
<evidence type="ECO:0000256" key="4">
    <source>
        <dbReference type="ARBA" id="ARBA00023163"/>
    </source>
</evidence>
<evidence type="ECO:0000313" key="7">
    <source>
        <dbReference type="Proteomes" id="UP000655523"/>
    </source>
</evidence>
<organism evidence="6 7">
    <name type="scientific">Paraburkholderia elongata</name>
    <dbReference type="NCBI Taxonomy" id="2675747"/>
    <lineage>
        <taxon>Bacteria</taxon>
        <taxon>Pseudomonadati</taxon>
        <taxon>Pseudomonadota</taxon>
        <taxon>Betaproteobacteria</taxon>
        <taxon>Burkholderiales</taxon>
        <taxon>Burkholderiaceae</taxon>
        <taxon>Paraburkholderia</taxon>
    </lineage>
</organism>
<dbReference type="Proteomes" id="UP000655523">
    <property type="component" value="Unassembled WGS sequence"/>
</dbReference>
<keyword evidence="4" id="KW-0804">Transcription</keyword>
<evidence type="ECO:0000256" key="2">
    <source>
        <dbReference type="ARBA" id="ARBA00023015"/>
    </source>
</evidence>
<dbReference type="GO" id="GO:0003700">
    <property type="term" value="F:DNA-binding transcription factor activity"/>
    <property type="evidence" value="ECO:0007669"/>
    <property type="project" value="InterPro"/>
</dbReference>
<dbReference type="PANTHER" id="PTHR30537:SF79">
    <property type="entry name" value="TRANSCRIPTIONAL REGULATOR-RELATED"/>
    <property type="match status" value="1"/>
</dbReference>
<dbReference type="Gene3D" id="3.40.190.10">
    <property type="entry name" value="Periplasmic binding protein-like II"/>
    <property type="match status" value="2"/>
</dbReference>
<name>A0A972NMM0_9BURK</name>
<dbReference type="InterPro" id="IPR036390">
    <property type="entry name" value="WH_DNA-bd_sf"/>
</dbReference>
<comment type="caution">
    <text evidence="6">The sequence shown here is derived from an EMBL/GenBank/DDBJ whole genome shotgun (WGS) entry which is preliminary data.</text>
</comment>
<dbReference type="InterPro" id="IPR005119">
    <property type="entry name" value="LysR_subst-bd"/>
</dbReference>
<proteinExistence type="inferred from homology"/>
<evidence type="ECO:0000256" key="3">
    <source>
        <dbReference type="ARBA" id="ARBA00023125"/>
    </source>
</evidence>
<dbReference type="GO" id="GO:0006351">
    <property type="term" value="P:DNA-templated transcription"/>
    <property type="evidence" value="ECO:0007669"/>
    <property type="project" value="TreeGrafter"/>
</dbReference>
<dbReference type="GO" id="GO:0043565">
    <property type="term" value="F:sequence-specific DNA binding"/>
    <property type="evidence" value="ECO:0007669"/>
    <property type="project" value="TreeGrafter"/>
</dbReference>
<keyword evidence="3" id="KW-0238">DNA-binding</keyword>
<dbReference type="SUPFAM" id="SSF53850">
    <property type="entry name" value="Periplasmic binding protein-like II"/>
    <property type="match status" value="1"/>
</dbReference>
<dbReference type="InterPro" id="IPR000847">
    <property type="entry name" value="LysR_HTH_N"/>
</dbReference>
<dbReference type="PANTHER" id="PTHR30537">
    <property type="entry name" value="HTH-TYPE TRANSCRIPTIONAL REGULATOR"/>
    <property type="match status" value="1"/>
</dbReference>
<protein>
    <submittedName>
        <fullName evidence="6">LysR family transcriptional regulator</fullName>
    </submittedName>
</protein>
<reference evidence="6 7" key="1">
    <citation type="submission" date="2019-11" db="EMBL/GenBank/DDBJ databases">
        <title>Metabolism of dissolved organic matter in forest soils.</title>
        <authorList>
            <person name="Cyle K.T."/>
            <person name="Wilhelm R.C."/>
            <person name="Martinez C.E."/>
        </authorList>
    </citation>
    <scope>NUCLEOTIDE SEQUENCE [LARGE SCALE GENOMIC DNA]</scope>
    <source>
        <strain evidence="6 7">5N</strain>
    </source>
</reference>
<dbReference type="InterPro" id="IPR036388">
    <property type="entry name" value="WH-like_DNA-bd_sf"/>
</dbReference>
<sequence>MRYSIPPIHCLTAFETVARLRSLSKAADELHVSASAVGHRLRQLQEGLGFRLFTGTQGEYVLSAKGTEYLEVVKTCLASLNHFPLETARSSARRTLRIASPPSFARQFLVARLPDFIRRHPRLNASLQLSVPLVGLKSDDADIEVRFGDGRYEGQEVIPLLHEPVFPVCGPQYLARHGSFLHPEDLAKATMLRSALEPWRPWLDAAGLDWPEPTADVDYFDMGLLLEACVNGQGVALARQTMAAGYLGSGALVRLFELTAWPTYGYYLTVLPENMERLEVADFITWLKGIVAKPESTDIAHTIEPSGSTDGSLQVNKG</sequence>
<dbReference type="EMBL" id="WOEZ01000056">
    <property type="protein sequence ID" value="NPT55329.1"/>
    <property type="molecule type" value="Genomic_DNA"/>
</dbReference>
<keyword evidence="2" id="KW-0805">Transcription regulation</keyword>
<accession>A0A972NMM0</accession>
<dbReference type="AlphaFoldDB" id="A0A972NMM0"/>